<dbReference type="AlphaFoldDB" id="A0AAV3PX63"/>
<organism evidence="3 4">
    <name type="scientific">Lithospermum erythrorhizon</name>
    <name type="common">Purple gromwell</name>
    <name type="synonym">Lithospermum officinale var. erythrorhizon</name>
    <dbReference type="NCBI Taxonomy" id="34254"/>
    <lineage>
        <taxon>Eukaryota</taxon>
        <taxon>Viridiplantae</taxon>
        <taxon>Streptophyta</taxon>
        <taxon>Embryophyta</taxon>
        <taxon>Tracheophyta</taxon>
        <taxon>Spermatophyta</taxon>
        <taxon>Magnoliopsida</taxon>
        <taxon>eudicotyledons</taxon>
        <taxon>Gunneridae</taxon>
        <taxon>Pentapetalae</taxon>
        <taxon>asterids</taxon>
        <taxon>lamiids</taxon>
        <taxon>Boraginales</taxon>
        <taxon>Boraginaceae</taxon>
        <taxon>Boraginoideae</taxon>
        <taxon>Lithospermeae</taxon>
        <taxon>Lithospermum</taxon>
    </lineage>
</organism>
<keyword evidence="4" id="KW-1185">Reference proteome</keyword>
<proteinExistence type="predicted"/>
<feature type="coiled-coil region" evidence="1">
    <location>
        <begin position="6"/>
        <end position="33"/>
    </location>
</feature>
<evidence type="ECO:0000256" key="1">
    <source>
        <dbReference type="SAM" id="Coils"/>
    </source>
</evidence>
<reference evidence="3 4" key="1">
    <citation type="submission" date="2024-01" db="EMBL/GenBank/DDBJ databases">
        <title>The complete chloroplast genome sequence of Lithospermum erythrorhizon: insights into the phylogenetic relationship among Boraginaceae species and the maternal lineages of purple gromwells.</title>
        <authorList>
            <person name="Okada T."/>
            <person name="Watanabe K."/>
        </authorList>
    </citation>
    <scope>NUCLEOTIDE SEQUENCE [LARGE SCALE GENOMIC DNA]</scope>
</reference>
<dbReference type="Proteomes" id="UP001454036">
    <property type="component" value="Unassembled WGS sequence"/>
</dbReference>
<evidence type="ECO:0000313" key="4">
    <source>
        <dbReference type="Proteomes" id="UP001454036"/>
    </source>
</evidence>
<gene>
    <name evidence="3" type="ORF">LIER_12492</name>
</gene>
<evidence type="ECO:0000313" key="3">
    <source>
        <dbReference type="EMBL" id="GAA0154542.1"/>
    </source>
</evidence>
<dbReference type="EMBL" id="BAABME010002417">
    <property type="protein sequence ID" value="GAA0154542.1"/>
    <property type="molecule type" value="Genomic_DNA"/>
</dbReference>
<sequence>MLERFLKFTRATVERLKKHIRELQAEVNEFKFHTTESHALLKGFNDKVGAMKIKIDDLKKALDTSVERFKRSEEYHSLLKGDTSTLLRSFCQRVSVDYPSIASHFTTFVTALGEDYVVSLFDELPEEEPIESEVASESSSSEDEADEESYAP</sequence>
<evidence type="ECO:0000256" key="2">
    <source>
        <dbReference type="SAM" id="MobiDB-lite"/>
    </source>
</evidence>
<accession>A0AAV3PX63</accession>
<feature type="region of interest" description="Disordered" evidence="2">
    <location>
        <begin position="127"/>
        <end position="152"/>
    </location>
</feature>
<protein>
    <submittedName>
        <fullName evidence="3">Uncharacterized protein</fullName>
    </submittedName>
</protein>
<keyword evidence="1" id="KW-0175">Coiled coil</keyword>
<name>A0AAV3PX63_LITER</name>
<comment type="caution">
    <text evidence="3">The sequence shown here is derived from an EMBL/GenBank/DDBJ whole genome shotgun (WGS) entry which is preliminary data.</text>
</comment>
<feature type="compositionally biased region" description="Acidic residues" evidence="2">
    <location>
        <begin position="140"/>
        <end position="152"/>
    </location>
</feature>